<comment type="caution">
    <text evidence="1">The sequence shown here is derived from an EMBL/GenBank/DDBJ whole genome shotgun (WGS) entry which is preliminary data.</text>
</comment>
<dbReference type="Proteomes" id="UP000187203">
    <property type="component" value="Unassembled WGS sequence"/>
</dbReference>
<sequence length="40" mass="4713">MAKQRTIDDIARDLLKRIAIKEKEERQAPVLDEDMDVDDE</sequence>
<protein>
    <submittedName>
        <fullName evidence="1">Uncharacterized protein</fullName>
    </submittedName>
</protein>
<evidence type="ECO:0000313" key="2">
    <source>
        <dbReference type="Proteomes" id="UP000187203"/>
    </source>
</evidence>
<evidence type="ECO:0000313" key="1">
    <source>
        <dbReference type="EMBL" id="OMO89613.1"/>
    </source>
</evidence>
<reference evidence="2" key="1">
    <citation type="submission" date="2013-09" db="EMBL/GenBank/DDBJ databases">
        <title>Corchorus olitorius genome sequencing.</title>
        <authorList>
            <person name="Alam M."/>
            <person name="Haque M.S."/>
            <person name="Islam M.S."/>
            <person name="Emdad E.M."/>
            <person name="Islam M.M."/>
            <person name="Ahmed B."/>
            <person name="Halim A."/>
            <person name="Hossen Q.M.M."/>
            <person name="Hossain M.Z."/>
            <person name="Ahmed R."/>
            <person name="Khan M.M."/>
            <person name="Islam R."/>
            <person name="Rashid M.M."/>
            <person name="Khan S.A."/>
            <person name="Rahman M.S."/>
            <person name="Alam M."/>
            <person name="Yahiya A.S."/>
            <person name="Khan M.S."/>
            <person name="Azam M.S."/>
            <person name="Haque T."/>
            <person name="Lashkar M.Z.H."/>
            <person name="Akhand A.I."/>
            <person name="Morshed G."/>
            <person name="Roy S."/>
            <person name="Uddin K.S."/>
            <person name="Rabeya T."/>
            <person name="Hossain A.S."/>
            <person name="Chowdhury A."/>
            <person name="Snigdha A.R."/>
            <person name="Mortoza M.S."/>
            <person name="Matin S.A."/>
            <person name="Hoque S.M.E."/>
            <person name="Islam M.K."/>
            <person name="Roy D.K."/>
            <person name="Haider R."/>
            <person name="Moosa M.M."/>
            <person name="Elias S.M."/>
            <person name="Hasan A.M."/>
            <person name="Jahan S."/>
            <person name="Shafiuddin M."/>
            <person name="Mahmood N."/>
            <person name="Shommy N.S."/>
        </authorList>
    </citation>
    <scope>NUCLEOTIDE SEQUENCE [LARGE SCALE GENOMIC DNA]</scope>
    <source>
        <strain evidence="2">cv. O-4</strain>
    </source>
</reference>
<name>A0A1R3J462_9ROSI</name>
<accession>A0A1R3J462</accession>
<keyword evidence="2" id="KW-1185">Reference proteome</keyword>
<dbReference type="AlphaFoldDB" id="A0A1R3J462"/>
<gene>
    <name evidence="1" type="ORF">COLO4_19667</name>
</gene>
<dbReference type="EMBL" id="AWUE01016716">
    <property type="protein sequence ID" value="OMO89613.1"/>
    <property type="molecule type" value="Genomic_DNA"/>
</dbReference>
<proteinExistence type="predicted"/>
<organism evidence="1 2">
    <name type="scientific">Corchorus olitorius</name>
    <dbReference type="NCBI Taxonomy" id="93759"/>
    <lineage>
        <taxon>Eukaryota</taxon>
        <taxon>Viridiplantae</taxon>
        <taxon>Streptophyta</taxon>
        <taxon>Embryophyta</taxon>
        <taxon>Tracheophyta</taxon>
        <taxon>Spermatophyta</taxon>
        <taxon>Magnoliopsida</taxon>
        <taxon>eudicotyledons</taxon>
        <taxon>Gunneridae</taxon>
        <taxon>Pentapetalae</taxon>
        <taxon>rosids</taxon>
        <taxon>malvids</taxon>
        <taxon>Malvales</taxon>
        <taxon>Malvaceae</taxon>
        <taxon>Grewioideae</taxon>
        <taxon>Apeibeae</taxon>
        <taxon>Corchorus</taxon>
    </lineage>
</organism>